<name>A0A8H3IV28_9LECA</name>
<reference evidence="4" key="1">
    <citation type="submission" date="2021-03" db="EMBL/GenBank/DDBJ databases">
        <authorList>
            <person name="Tagirdzhanova G."/>
        </authorList>
    </citation>
    <scope>NUCLEOTIDE SEQUENCE</scope>
</reference>
<dbReference type="AlphaFoldDB" id="A0A8H3IV28"/>
<organism evidence="4 5">
    <name type="scientific">Heterodermia speciosa</name>
    <dbReference type="NCBI Taxonomy" id="116794"/>
    <lineage>
        <taxon>Eukaryota</taxon>
        <taxon>Fungi</taxon>
        <taxon>Dikarya</taxon>
        <taxon>Ascomycota</taxon>
        <taxon>Pezizomycotina</taxon>
        <taxon>Lecanoromycetes</taxon>
        <taxon>OSLEUM clade</taxon>
        <taxon>Lecanoromycetidae</taxon>
        <taxon>Caliciales</taxon>
        <taxon>Physciaceae</taxon>
        <taxon>Heterodermia</taxon>
    </lineage>
</organism>
<proteinExistence type="predicted"/>
<dbReference type="EMBL" id="CAJPDS010000046">
    <property type="protein sequence ID" value="CAF9927849.1"/>
    <property type="molecule type" value="Genomic_DNA"/>
</dbReference>
<dbReference type="Pfam" id="PF14033">
    <property type="entry name" value="DUF4246"/>
    <property type="match status" value="1"/>
</dbReference>
<evidence type="ECO:0000313" key="4">
    <source>
        <dbReference type="EMBL" id="CAF9927849.1"/>
    </source>
</evidence>
<dbReference type="InterPro" id="IPR049207">
    <property type="entry name" value="DUF4246_N"/>
</dbReference>
<evidence type="ECO:0000256" key="1">
    <source>
        <dbReference type="SAM" id="MobiDB-lite"/>
    </source>
</evidence>
<gene>
    <name evidence="4" type="ORF">HETSPECPRED_006682</name>
</gene>
<feature type="region of interest" description="Disordered" evidence="1">
    <location>
        <begin position="246"/>
        <end position="268"/>
    </location>
</feature>
<accession>A0A8H3IV28</accession>
<dbReference type="PANTHER" id="PTHR33119:SF1">
    <property type="entry name" value="FE2OG DIOXYGENASE DOMAIN-CONTAINING PROTEIN"/>
    <property type="match status" value="1"/>
</dbReference>
<sequence>MELMNRITDKPDWEMKAFDEVITKKWKSEALATPDVDISEKMVDWCIAELQYKAKLFQERNFVEATDGIFKSDTIVSEELRLSLLKAVTPLEQVPDNYKDWHPGSDEQVLDLVHPSLFPLVYGQSRILRDSVINTEDCISRCGDGETIPVPPDDEAKDHQRPKIFYSQSLDSEHELRSKRFQWLPSEFELSSDSDDVRIVSYINNLHPHRHRELYTVIADIVAQAIPLWNATLSPLQYSYGPAPRIQMDEDGDGYQDTDTPALEEPDTDDEALNTAYQAYRDSRPILQPEPGEFKSPEERISAKCEASGRDISQRKSPLNLREDYRRLQIIVKLADIHLTPEKPRYEGGSWHVEGQLNENICATALYYYDSNNISESLLAFRSSVDLDTEYLYYEQYDHRAIETIVGIKIGESSIQNIGKVVTRAGRLLTFPNIFQHRVEPFHLQDPSKPGHRKILALFLVDPHTKIISTANIPCQQKEWWEESVRDIGPLGDVPEEINQHILRMVDDDDFPITLAKAKEQRLELMEERSRFVANYTDAVEQETFNLCEH</sequence>
<feature type="compositionally biased region" description="Acidic residues" evidence="1">
    <location>
        <begin position="249"/>
        <end position="268"/>
    </location>
</feature>
<feature type="domain" description="DUF4246" evidence="2">
    <location>
        <begin position="40"/>
        <end position="483"/>
    </location>
</feature>
<protein>
    <submittedName>
        <fullName evidence="4">Uncharacterized protein</fullName>
    </submittedName>
</protein>
<dbReference type="Pfam" id="PF21666">
    <property type="entry name" value="DUF4246_N"/>
    <property type="match status" value="1"/>
</dbReference>
<feature type="domain" description="DUF4246" evidence="3">
    <location>
        <begin position="1"/>
        <end position="29"/>
    </location>
</feature>
<dbReference type="InterPro" id="IPR049192">
    <property type="entry name" value="DUF4246_C"/>
</dbReference>
<dbReference type="InterPro" id="IPR025340">
    <property type="entry name" value="DUF4246"/>
</dbReference>
<evidence type="ECO:0000259" key="3">
    <source>
        <dbReference type="Pfam" id="PF21666"/>
    </source>
</evidence>
<dbReference type="PANTHER" id="PTHR33119">
    <property type="entry name" value="IFI3P"/>
    <property type="match status" value="1"/>
</dbReference>
<evidence type="ECO:0000259" key="2">
    <source>
        <dbReference type="Pfam" id="PF14033"/>
    </source>
</evidence>
<evidence type="ECO:0000313" key="5">
    <source>
        <dbReference type="Proteomes" id="UP000664521"/>
    </source>
</evidence>
<dbReference type="OrthoDB" id="415532at2759"/>
<comment type="caution">
    <text evidence="4">The sequence shown here is derived from an EMBL/GenBank/DDBJ whole genome shotgun (WGS) entry which is preliminary data.</text>
</comment>
<dbReference type="Proteomes" id="UP000664521">
    <property type="component" value="Unassembled WGS sequence"/>
</dbReference>
<keyword evidence="5" id="KW-1185">Reference proteome</keyword>